<accession>A0A6G4U8M8</accession>
<dbReference type="GO" id="GO:0005737">
    <property type="term" value="C:cytoplasm"/>
    <property type="evidence" value="ECO:0007669"/>
    <property type="project" value="TreeGrafter"/>
</dbReference>
<dbReference type="AlphaFoldDB" id="A0A6G4U8M8"/>
<evidence type="ECO:0000256" key="1">
    <source>
        <dbReference type="PIRSR" id="PIRSR613078-1"/>
    </source>
</evidence>
<dbReference type="PANTHER" id="PTHR48100">
    <property type="entry name" value="BROAD-SPECIFICITY PHOSPHATASE YOR283W-RELATED"/>
    <property type="match status" value="1"/>
</dbReference>
<dbReference type="InterPro" id="IPR050275">
    <property type="entry name" value="PGM_Phosphatase"/>
</dbReference>
<dbReference type="InterPro" id="IPR029033">
    <property type="entry name" value="His_PPase_superfam"/>
</dbReference>
<organism evidence="3 4">
    <name type="scientific">Streptomyces coryli</name>
    <dbReference type="NCBI Taxonomy" id="1128680"/>
    <lineage>
        <taxon>Bacteria</taxon>
        <taxon>Bacillati</taxon>
        <taxon>Actinomycetota</taxon>
        <taxon>Actinomycetes</taxon>
        <taxon>Kitasatosporales</taxon>
        <taxon>Streptomycetaceae</taxon>
        <taxon>Streptomyces</taxon>
    </lineage>
</organism>
<dbReference type="CDD" id="cd07067">
    <property type="entry name" value="HP_PGM_like"/>
    <property type="match status" value="1"/>
</dbReference>
<reference evidence="3 4" key="1">
    <citation type="submission" date="2020-02" db="EMBL/GenBank/DDBJ databases">
        <title>Whole-genome analyses of novel actinobacteria.</title>
        <authorList>
            <person name="Sahin N."/>
        </authorList>
    </citation>
    <scope>NUCLEOTIDE SEQUENCE [LARGE SCALE GENOMIC DNA]</scope>
    <source>
        <strain evidence="3 4">A7024</strain>
    </source>
</reference>
<evidence type="ECO:0000313" key="3">
    <source>
        <dbReference type="EMBL" id="NGN68080.1"/>
    </source>
</evidence>
<protein>
    <submittedName>
        <fullName evidence="3">Histidine phosphatase family protein</fullName>
    </submittedName>
</protein>
<gene>
    <name evidence="3" type="ORF">G5C51_29795</name>
</gene>
<feature type="active site" description="Proton donor/acceptor" evidence="1">
    <location>
        <position position="82"/>
    </location>
</feature>
<evidence type="ECO:0000313" key="4">
    <source>
        <dbReference type="Proteomes" id="UP000481583"/>
    </source>
</evidence>
<dbReference type="GO" id="GO:0016791">
    <property type="term" value="F:phosphatase activity"/>
    <property type="evidence" value="ECO:0007669"/>
    <property type="project" value="TreeGrafter"/>
</dbReference>
<comment type="caution">
    <text evidence="3">The sequence shown here is derived from an EMBL/GenBank/DDBJ whole genome shotgun (WGS) entry which is preliminary data.</text>
</comment>
<dbReference type="SUPFAM" id="SSF53254">
    <property type="entry name" value="Phosphoglycerate mutase-like"/>
    <property type="match status" value="1"/>
</dbReference>
<dbReference type="SMART" id="SM00855">
    <property type="entry name" value="PGAM"/>
    <property type="match status" value="1"/>
</dbReference>
<dbReference type="RefSeq" id="WP_165241692.1">
    <property type="nucleotide sequence ID" value="NZ_JAAKZV010000180.1"/>
</dbReference>
<dbReference type="Pfam" id="PF00300">
    <property type="entry name" value="His_Phos_1"/>
    <property type="match status" value="1"/>
</dbReference>
<dbReference type="EMBL" id="JAAKZV010000180">
    <property type="protein sequence ID" value="NGN68080.1"/>
    <property type="molecule type" value="Genomic_DNA"/>
</dbReference>
<dbReference type="PANTHER" id="PTHR48100:SF1">
    <property type="entry name" value="HISTIDINE PHOSPHATASE FAMILY PROTEIN-RELATED"/>
    <property type="match status" value="1"/>
</dbReference>
<dbReference type="InterPro" id="IPR013078">
    <property type="entry name" value="His_Pase_superF_clade-1"/>
</dbReference>
<dbReference type="Gene3D" id="3.40.50.1240">
    <property type="entry name" value="Phosphoglycerate mutase-like"/>
    <property type="match status" value="1"/>
</dbReference>
<dbReference type="Proteomes" id="UP000481583">
    <property type="component" value="Unassembled WGS sequence"/>
</dbReference>
<keyword evidence="4" id="KW-1185">Reference proteome</keyword>
<name>A0A6G4U8M8_9ACTN</name>
<evidence type="ECO:0000256" key="2">
    <source>
        <dbReference type="PIRSR" id="PIRSR613078-2"/>
    </source>
</evidence>
<sequence>MTDFILVRHGETVWHAENRYAGRTDVALTPRGHAQAAELADWATGAGIDAVVSSPLSRARLTAAPTAKALGLAPRIEDRLLEVDFGRGDGLTRTEMGKAFPEGLKAFLNDPVANHLPDGEDPTQAATRGTAALKDLTRELPDARILVVAHSTLIRLVLCRLLNIPLAAYRRVFPELHNGARTELRIRAGRSSLIKLNAPCTPAVPAGQ</sequence>
<feature type="active site" description="Tele-phosphohistidine intermediate" evidence="1">
    <location>
        <position position="9"/>
    </location>
</feature>
<feature type="binding site" evidence="2">
    <location>
        <position position="58"/>
    </location>
    <ligand>
        <name>substrate</name>
    </ligand>
</feature>
<proteinExistence type="predicted"/>